<dbReference type="SUPFAM" id="SSF53163">
    <property type="entry name" value="HybD-like"/>
    <property type="match status" value="1"/>
</dbReference>
<evidence type="ECO:0000313" key="1">
    <source>
        <dbReference type="EMBL" id="OMG53912.1"/>
    </source>
</evidence>
<dbReference type="GO" id="GO:0016485">
    <property type="term" value="P:protein processing"/>
    <property type="evidence" value="ECO:0007669"/>
    <property type="project" value="TreeGrafter"/>
</dbReference>
<comment type="caution">
    <text evidence="1">The sequence shown here is derived from an EMBL/GenBank/DDBJ whole genome shotgun (WGS) entry which is preliminary data.</text>
</comment>
<reference evidence="1 2" key="1">
    <citation type="submission" date="2016-10" db="EMBL/GenBank/DDBJ databases">
        <title>Alkaliphiles isolated from bioreactors.</title>
        <authorList>
            <person name="Salah Z."/>
            <person name="Rout S.P."/>
            <person name="Humphreys P.N."/>
        </authorList>
    </citation>
    <scope>NUCLEOTIDE SEQUENCE [LARGE SCALE GENOMIC DNA]</scope>
    <source>
        <strain evidence="1 2">ZS02</strain>
    </source>
</reference>
<dbReference type="AlphaFoldDB" id="A0A1R1I597"/>
<protein>
    <submittedName>
        <fullName evidence="1">Homospermidine synthase</fullName>
    </submittedName>
</protein>
<gene>
    <name evidence="1" type="ORF">BJN45_10910</name>
</gene>
<accession>A0A1R1I597</accession>
<dbReference type="EMBL" id="MTHD01000003">
    <property type="protein sequence ID" value="OMG53912.1"/>
    <property type="molecule type" value="Genomic_DNA"/>
</dbReference>
<dbReference type="GO" id="GO:0004175">
    <property type="term" value="F:endopeptidase activity"/>
    <property type="evidence" value="ECO:0007669"/>
    <property type="project" value="TreeGrafter"/>
</dbReference>
<dbReference type="InterPro" id="IPR023430">
    <property type="entry name" value="Pept_HybD-like_dom_sf"/>
</dbReference>
<keyword evidence="2" id="KW-1185">Reference proteome</keyword>
<dbReference type="GO" id="GO:0008047">
    <property type="term" value="F:enzyme activator activity"/>
    <property type="evidence" value="ECO:0007669"/>
    <property type="project" value="InterPro"/>
</dbReference>
<dbReference type="STRING" id="418702.BJN45_10910"/>
<name>A0A1R1I597_9RHOO</name>
<dbReference type="NCBIfam" id="TIGR00072">
    <property type="entry name" value="hydrog_prot"/>
    <property type="match status" value="1"/>
</dbReference>
<organism evidence="1 2">
    <name type="scientific">Azonexus hydrophilus</name>
    <dbReference type="NCBI Taxonomy" id="418702"/>
    <lineage>
        <taxon>Bacteria</taxon>
        <taxon>Pseudomonadati</taxon>
        <taxon>Pseudomonadota</taxon>
        <taxon>Betaproteobacteria</taxon>
        <taxon>Rhodocyclales</taxon>
        <taxon>Azonexaceae</taxon>
        <taxon>Azonexus</taxon>
    </lineage>
</organism>
<dbReference type="CDD" id="cd06066">
    <property type="entry name" value="H2MP_NAD-link-bidir"/>
    <property type="match status" value="1"/>
</dbReference>
<sequence length="163" mass="17755">MVAPVVIFAIGNPSRGDDAIGPVLCGRLAEWLKNQGLSGQFELIEDFQLNIEHVLDLCGRELALFIDAGDRTPGPFRFSRIQPAEGIAHCTHELAPEAVLQVYRRTEKSEPPPSFVLCIRGESFELGEPLSAAAQANLELASACLQQLFRQADLASWQALAEA</sequence>
<dbReference type="Gene3D" id="3.40.50.1450">
    <property type="entry name" value="HybD-like"/>
    <property type="match status" value="1"/>
</dbReference>
<dbReference type="RefSeq" id="WP_076095088.1">
    <property type="nucleotide sequence ID" value="NZ_MTHD01000003.1"/>
</dbReference>
<evidence type="ECO:0000313" key="2">
    <source>
        <dbReference type="Proteomes" id="UP000187526"/>
    </source>
</evidence>
<proteinExistence type="predicted"/>
<dbReference type="InterPro" id="IPR000671">
    <property type="entry name" value="Peptidase_A31"/>
</dbReference>
<dbReference type="Proteomes" id="UP000187526">
    <property type="component" value="Unassembled WGS sequence"/>
</dbReference>
<dbReference type="PANTHER" id="PTHR30302">
    <property type="entry name" value="HYDROGENASE 1 MATURATION PROTEASE"/>
    <property type="match status" value="1"/>
</dbReference>
<dbReference type="OrthoDB" id="9808862at2"/>
<dbReference type="PANTHER" id="PTHR30302:SF5">
    <property type="entry name" value="SLR1876 PROTEIN"/>
    <property type="match status" value="1"/>
</dbReference>